<feature type="transmembrane region" description="Helical" evidence="2">
    <location>
        <begin position="227"/>
        <end position="247"/>
    </location>
</feature>
<accession>A0A1G1THF2</accession>
<dbReference type="EMBL" id="MDZA01000166">
    <property type="protein sequence ID" value="OGX90319.1"/>
    <property type="molecule type" value="Genomic_DNA"/>
</dbReference>
<dbReference type="Pfam" id="PF04536">
    <property type="entry name" value="TPM_phosphatase"/>
    <property type="match status" value="1"/>
</dbReference>
<comment type="caution">
    <text evidence="5">The sequence shown here is derived from an EMBL/GenBank/DDBJ whole genome shotgun (WGS) entry which is preliminary data.</text>
</comment>
<protein>
    <recommendedName>
        <fullName evidence="4">TPM domain-containing protein</fullName>
    </recommendedName>
</protein>
<dbReference type="PANTHER" id="PTHR30373">
    <property type="entry name" value="UPF0603 PROTEIN YGCG"/>
    <property type="match status" value="1"/>
</dbReference>
<sequence>MLLALLFVGALARPAAAQSAAGLPARPVPFQFVTDQAKLMAPADAKKLEGGLRRYADQTGTQVVVVTVPSLGGRQVSDYGRALGTAWGVGQRGKNNGLVVIVAAQEHKVTIQPGSGLVDKITPALTQRVIAQDFGPSFKQNNYFAGLRKGLSTLMLAANPASNPNKTTTPAAAGAPTAAAPAAAAAPALNSEVPSAAPGAPASNMATNGGGGLTAAPASTDSAGPGIGTGVLLIGAVVMGGLLYLLVRMFRRKSADSAAPGPQASNNPNFYPNQPNPNQPNRPGGPPNFLPNSPQGGNYGSGQAPNQGGSGLGMGSILATGAAAAAGAYLGNRMSEGHSGNAGSAQNFGTNNAGFGSGADAAGGAAAGAAGTGAAGDYFAGRGGEANESAPDYFSNDNTGNEPSGDYFSSDDSSYDDTSSDDTGGGGFDDTSNDNSGSW</sequence>
<evidence type="ECO:0000256" key="3">
    <source>
        <dbReference type="SAM" id="SignalP"/>
    </source>
</evidence>
<dbReference type="AlphaFoldDB" id="A0A1G1THF2"/>
<keyword evidence="6" id="KW-1185">Reference proteome</keyword>
<feature type="domain" description="TPM" evidence="4">
    <location>
        <begin position="33"/>
        <end position="154"/>
    </location>
</feature>
<feature type="compositionally biased region" description="Polar residues" evidence="1">
    <location>
        <begin position="290"/>
        <end position="307"/>
    </location>
</feature>
<gene>
    <name evidence="5" type="ORF">BEN49_07105</name>
</gene>
<feature type="signal peptide" evidence="3">
    <location>
        <begin position="1"/>
        <end position="17"/>
    </location>
</feature>
<name>A0A1G1THF2_9BACT</name>
<dbReference type="InterPro" id="IPR007621">
    <property type="entry name" value="TPM_dom"/>
</dbReference>
<keyword evidence="2" id="KW-1133">Transmembrane helix</keyword>
<feature type="region of interest" description="Disordered" evidence="1">
    <location>
        <begin position="256"/>
        <end position="311"/>
    </location>
</feature>
<keyword evidence="2" id="KW-0812">Transmembrane</keyword>
<keyword evidence="2" id="KW-0472">Membrane</keyword>
<feature type="compositionally biased region" description="Low complexity" evidence="1">
    <location>
        <begin position="429"/>
        <end position="439"/>
    </location>
</feature>
<evidence type="ECO:0000313" key="5">
    <source>
        <dbReference type="EMBL" id="OGX90319.1"/>
    </source>
</evidence>
<evidence type="ECO:0000256" key="2">
    <source>
        <dbReference type="SAM" id="Phobius"/>
    </source>
</evidence>
<evidence type="ECO:0000259" key="4">
    <source>
        <dbReference type="Pfam" id="PF04536"/>
    </source>
</evidence>
<feature type="compositionally biased region" description="Pro residues" evidence="1">
    <location>
        <begin position="274"/>
        <end position="289"/>
    </location>
</feature>
<dbReference type="Gene3D" id="3.10.310.50">
    <property type="match status" value="1"/>
</dbReference>
<feature type="chain" id="PRO_5009579483" description="TPM domain-containing protein" evidence="3">
    <location>
        <begin position="18"/>
        <end position="439"/>
    </location>
</feature>
<evidence type="ECO:0000313" key="6">
    <source>
        <dbReference type="Proteomes" id="UP000177506"/>
    </source>
</evidence>
<keyword evidence="3" id="KW-0732">Signal</keyword>
<dbReference type="Proteomes" id="UP000177506">
    <property type="component" value="Unassembled WGS sequence"/>
</dbReference>
<organism evidence="5 6">
    <name type="scientific">Hymenobacter coccineus</name>
    <dbReference type="NCBI Taxonomy" id="1908235"/>
    <lineage>
        <taxon>Bacteria</taxon>
        <taxon>Pseudomonadati</taxon>
        <taxon>Bacteroidota</taxon>
        <taxon>Cytophagia</taxon>
        <taxon>Cytophagales</taxon>
        <taxon>Hymenobacteraceae</taxon>
        <taxon>Hymenobacter</taxon>
    </lineage>
</organism>
<proteinExistence type="predicted"/>
<feature type="region of interest" description="Disordered" evidence="1">
    <location>
        <begin position="377"/>
        <end position="439"/>
    </location>
</feature>
<reference evidence="5 6" key="1">
    <citation type="submission" date="2016-08" db="EMBL/GenBank/DDBJ databases">
        <title>Hymenobacter coccineus sp. nov., Hymenobacter lapidarius sp. nov. and Hymenobacter glacialis sp. nov., isolated from Antarctic soil.</title>
        <authorList>
            <person name="Sedlacek I."/>
            <person name="Kralova S."/>
            <person name="Kyrova K."/>
            <person name="Maslanova I."/>
            <person name="Stankova E."/>
            <person name="Vrbovska V."/>
            <person name="Nemec M."/>
            <person name="Bartak M."/>
            <person name="Svec P."/>
            <person name="Busse H.-J."/>
            <person name="Pantucek R."/>
        </authorList>
    </citation>
    <scope>NUCLEOTIDE SEQUENCE [LARGE SCALE GENOMIC DNA]</scope>
    <source>
        <strain evidence="5 6">CCM 8649</strain>
    </source>
</reference>
<evidence type="ECO:0000256" key="1">
    <source>
        <dbReference type="SAM" id="MobiDB-lite"/>
    </source>
</evidence>
<dbReference type="PANTHER" id="PTHR30373:SF2">
    <property type="entry name" value="UPF0603 PROTEIN YGCG"/>
    <property type="match status" value="1"/>
</dbReference>